<dbReference type="InterPro" id="IPR000515">
    <property type="entry name" value="MetI-like"/>
</dbReference>
<dbReference type="EMBL" id="JABXJJ020000049">
    <property type="protein sequence ID" value="MDI5973652.1"/>
    <property type="molecule type" value="Genomic_DNA"/>
</dbReference>
<dbReference type="AlphaFoldDB" id="A0AA90HC87"/>
<dbReference type="GO" id="GO:0005886">
    <property type="term" value="C:plasma membrane"/>
    <property type="evidence" value="ECO:0007669"/>
    <property type="project" value="UniProtKB-SubCell"/>
</dbReference>
<comment type="caution">
    <text evidence="10">The sequence shown here is derived from an EMBL/GenBank/DDBJ whole genome shotgun (WGS) entry which is preliminary data.</text>
</comment>
<accession>A0AA90HC87</accession>
<evidence type="ECO:0000256" key="6">
    <source>
        <dbReference type="ARBA" id="ARBA00023136"/>
    </source>
</evidence>
<evidence type="ECO:0000256" key="7">
    <source>
        <dbReference type="RuleBase" id="RU363032"/>
    </source>
</evidence>
<evidence type="ECO:0000256" key="2">
    <source>
        <dbReference type="ARBA" id="ARBA00022448"/>
    </source>
</evidence>
<dbReference type="RefSeq" id="WP_271317027.1">
    <property type="nucleotide sequence ID" value="NZ_JABXJJ020000049.1"/>
</dbReference>
<evidence type="ECO:0000256" key="1">
    <source>
        <dbReference type="ARBA" id="ARBA00004651"/>
    </source>
</evidence>
<dbReference type="PANTHER" id="PTHR43744">
    <property type="entry name" value="ABC TRANSPORTER PERMEASE PROTEIN MG189-RELATED-RELATED"/>
    <property type="match status" value="1"/>
</dbReference>
<feature type="region of interest" description="Disordered" evidence="8">
    <location>
        <begin position="1"/>
        <end position="25"/>
    </location>
</feature>
<feature type="transmembrane region" description="Helical" evidence="7">
    <location>
        <begin position="219"/>
        <end position="240"/>
    </location>
</feature>
<comment type="subcellular location">
    <subcellularLocation>
        <location evidence="1 7">Cell membrane</location>
        <topology evidence="1 7">Multi-pass membrane protein</topology>
    </subcellularLocation>
</comment>
<evidence type="ECO:0000256" key="8">
    <source>
        <dbReference type="SAM" id="MobiDB-lite"/>
    </source>
</evidence>
<organism evidence="10">
    <name type="scientific">Streptantibioticus silvisoli</name>
    <dbReference type="NCBI Taxonomy" id="2705255"/>
    <lineage>
        <taxon>Bacteria</taxon>
        <taxon>Bacillati</taxon>
        <taxon>Actinomycetota</taxon>
        <taxon>Actinomycetes</taxon>
        <taxon>Kitasatosporales</taxon>
        <taxon>Streptomycetaceae</taxon>
        <taxon>Streptantibioticus</taxon>
    </lineage>
</organism>
<keyword evidence="6 7" id="KW-0472">Membrane</keyword>
<dbReference type="Gene3D" id="1.10.3720.10">
    <property type="entry name" value="MetI-like"/>
    <property type="match status" value="1"/>
</dbReference>
<name>A0AA90HC87_9ACTN</name>
<feature type="transmembrane region" description="Helical" evidence="7">
    <location>
        <begin position="129"/>
        <end position="151"/>
    </location>
</feature>
<sequence>MTAPGTLPAAAPARRSRKADRARGDSPAPARIALHIFLVGTCLVWLVPLLYAFYTALRPYADTARRGYVSVGGHYGTGNFSAAWVQAQLPHYFWNSVLITVPALVLTLWLASMVAFVVARFRFRINIALLMLFTAGNLLPQQAIVTPLFKLYQLVPLPQWLAASGKLDDSFPGLILIHVAFQTGFCAFVMSNYMRTIPAELGEAAVMDGASVWRQYWQVILPLCRPVLAALATLEFTWIYNDFFWATVLMQTGANRPVTAALNNLTGEFFVNNNLIAAAALIVAIPTLVVFFALQRQFVSGLTLGANKG</sequence>
<proteinExistence type="inferred from homology"/>
<keyword evidence="2 7" id="KW-0813">Transport</keyword>
<evidence type="ECO:0000256" key="3">
    <source>
        <dbReference type="ARBA" id="ARBA00022475"/>
    </source>
</evidence>
<dbReference type="CDD" id="cd06261">
    <property type="entry name" value="TM_PBP2"/>
    <property type="match status" value="1"/>
</dbReference>
<dbReference type="PROSITE" id="PS50928">
    <property type="entry name" value="ABC_TM1"/>
    <property type="match status" value="1"/>
</dbReference>
<feature type="transmembrane region" description="Helical" evidence="7">
    <location>
        <begin position="171"/>
        <end position="190"/>
    </location>
</feature>
<keyword evidence="5 7" id="KW-1133">Transmembrane helix</keyword>
<reference evidence="10" key="1">
    <citation type="submission" date="2023-05" db="EMBL/GenBank/DDBJ databases">
        <title>Streptantibioticus silvisoli sp. nov., acidotolerant actinomycetes 1 from pine litter.</title>
        <authorList>
            <person name="Swiecimska M."/>
            <person name="Golinska P."/>
            <person name="Sangal V."/>
            <person name="Wachnowicz B."/>
            <person name="Goodfellow M."/>
        </authorList>
    </citation>
    <scope>NUCLEOTIDE SEQUENCE</scope>
    <source>
        <strain evidence="10">SL13</strain>
    </source>
</reference>
<dbReference type="SUPFAM" id="SSF161098">
    <property type="entry name" value="MetI-like"/>
    <property type="match status" value="1"/>
</dbReference>
<feature type="transmembrane region" description="Helical" evidence="7">
    <location>
        <begin position="92"/>
        <end position="117"/>
    </location>
</feature>
<evidence type="ECO:0000256" key="4">
    <source>
        <dbReference type="ARBA" id="ARBA00022692"/>
    </source>
</evidence>
<dbReference type="InterPro" id="IPR035906">
    <property type="entry name" value="MetI-like_sf"/>
</dbReference>
<keyword evidence="3" id="KW-1003">Cell membrane</keyword>
<dbReference type="GO" id="GO:0055085">
    <property type="term" value="P:transmembrane transport"/>
    <property type="evidence" value="ECO:0007669"/>
    <property type="project" value="InterPro"/>
</dbReference>
<feature type="domain" description="ABC transmembrane type-1" evidence="9">
    <location>
        <begin position="93"/>
        <end position="294"/>
    </location>
</feature>
<comment type="similarity">
    <text evidence="7">Belongs to the binding-protein-dependent transport system permease family.</text>
</comment>
<keyword evidence="4 7" id="KW-0812">Transmembrane</keyword>
<evidence type="ECO:0000259" key="9">
    <source>
        <dbReference type="PROSITE" id="PS50928"/>
    </source>
</evidence>
<evidence type="ECO:0000313" key="10">
    <source>
        <dbReference type="EMBL" id="MDI5973652.1"/>
    </source>
</evidence>
<feature type="transmembrane region" description="Helical" evidence="7">
    <location>
        <begin position="32"/>
        <end position="54"/>
    </location>
</feature>
<feature type="transmembrane region" description="Helical" evidence="7">
    <location>
        <begin position="275"/>
        <end position="294"/>
    </location>
</feature>
<gene>
    <name evidence="10" type="ORF">POF50_030665</name>
</gene>
<evidence type="ECO:0000256" key="5">
    <source>
        <dbReference type="ARBA" id="ARBA00022989"/>
    </source>
</evidence>
<dbReference type="Pfam" id="PF00528">
    <property type="entry name" value="BPD_transp_1"/>
    <property type="match status" value="1"/>
</dbReference>
<protein>
    <submittedName>
        <fullName evidence="10">Carbohydrate ABC transporter permease</fullName>
    </submittedName>
</protein>